<protein>
    <submittedName>
        <fullName evidence="1">Uncharacterized protein</fullName>
    </submittedName>
</protein>
<dbReference type="KEGG" id="bmx:BMS_0255"/>
<dbReference type="STRING" id="862908.BMS_0255"/>
<dbReference type="EMBL" id="FQ312005">
    <property type="protein sequence ID" value="CBW25184.1"/>
    <property type="molecule type" value="Genomic_DNA"/>
</dbReference>
<dbReference type="PATRIC" id="fig|862908.3.peg.245"/>
<accession>E1X389</accession>
<dbReference type="HOGENOM" id="CLU_410926_0_0_7"/>
<dbReference type="Proteomes" id="UP000008963">
    <property type="component" value="Chromosome"/>
</dbReference>
<organism evidence="1 2">
    <name type="scientific">Halobacteriovorax marinus (strain ATCC BAA-682 / DSM 15412 / SJ)</name>
    <name type="common">Bacteriovorax marinus</name>
    <dbReference type="NCBI Taxonomy" id="862908"/>
    <lineage>
        <taxon>Bacteria</taxon>
        <taxon>Pseudomonadati</taxon>
        <taxon>Bdellovibrionota</taxon>
        <taxon>Bacteriovoracia</taxon>
        <taxon>Bacteriovoracales</taxon>
        <taxon>Halobacteriovoraceae</taxon>
        <taxon>Halobacteriovorax</taxon>
    </lineage>
</organism>
<proteinExistence type="predicted"/>
<reference evidence="2" key="1">
    <citation type="journal article" date="2013" name="ISME J.">
        <title>A small predatory core genome in the divergent marine Bacteriovorax marinus SJ and the terrestrial Bdellovibrio bacteriovorus.</title>
        <authorList>
            <person name="Crossman L.C."/>
            <person name="Chen H."/>
            <person name="Cerdeno-Tarraga A.M."/>
            <person name="Brooks K."/>
            <person name="Quail M.A."/>
            <person name="Pineiro S.A."/>
            <person name="Hobley L."/>
            <person name="Sockett R.E."/>
            <person name="Bentley S.D."/>
            <person name="Parkhill J."/>
            <person name="Williams H.N."/>
            <person name="Stine O.C."/>
        </authorList>
    </citation>
    <scope>NUCLEOTIDE SEQUENCE [LARGE SCALE GENOMIC DNA]</scope>
    <source>
        <strain evidence="2">ATCC BAA-682 / DSM 15412 / SJ</strain>
    </source>
</reference>
<sequence length="668" mass="76879">MRKLIPMKLKSKTLPQYWQKQFSKITLCLGLLLQAYIFPSYSQENLKPKIETTPGIIESLLEIIEIEKNQYSALIKEAEEKSLLITDENQVKELKLDPFFVKSLLLNSENKYLNFLKDQKDECQLISLFQNNLIKTSRGLVNRVIVNYRDENNNRERALLTRSNFLELYFKKKCINNKELGKLFENQSLAQTMKNISFPTPTTDQQCQQILNDWQKNPNTPFLCGIHETISRGEKAQNILPALSSVQRRRRSVLQARVSTAQRLVPLVPYFQRTYLKNLCENIDNKKNFCDKYLAKDIWSQIATGEKPDYLLKYKCRNALGKDQVTKNDLKKCALKFKNESPYCLTNGSKGHPSLFPLESCNEISNSLNNAQLVTKYHDCPGSVDNEGIVNAHRIISHFKKDEYASSEFTCATESNLTFANLNINANNAKGWPLKICFKNLATDLKECHPYVPGASENSELSEDFVIAKILKKVERTPFEVSCKLVNSRIYNPNRLGYKTGCHIVYNPSNCTSIHCPKEIYYETKIIDYLKYEGQVLYDYFPTSFSNEKYATSNLINDTLKKESKVLRNLTAIKFFFSNTKDGIVHGIGCAEDLYPQSFMRHSLNECRPLPFIIDGVIEKSDQVSLVFRGAISDLHTPKNISWNMVFNAVANYKELHPLETWTLYGIR</sequence>
<gene>
    <name evidence="1" type="ordered locus">BMS_0255</name>
</gene>
<evidence type="ECO:0000313" key="1">
    <source>
        <dbReference type="EMBL" id="CBW25184.1"/>
    </source>
</evidence>
<dbReference type="AlphaFoldDB" id="E1X389"/>
<keyword evidence="2" id="KW-1185">Reference proteome</keyword>
<evidence type="ECO:0000313" key="2">
    <source>
        <dbReference type="Proteomes" id="UP000008963"/>
    </source>
</evidence>
<name>E1X389_HALMS</name>